<dbReference type="Proteomes" id="UP000283087">
    <property type="component" value="Unassembled WGS sequence"/>
</dbReference>
<dbReference type="RefSeq" id="WP_126159870.1">
    <property type="nucleotide sequence ID" value="NZ_RQXW01000021.1"/>
</dbReference>
<keyword evidence="1" id="KW-0812">Transmembrane</keyword>
<sequence>MNNNNKHRSFFFTAALFNWTVAIIFLFAYQPVFNLIGLSPVPQNPIYLHLFACLVALFGLGYYWVSLDFDKNRNIVYLGIVGKLSVFALPVGYYFAGSISWQLPALTSVDLVFAMLFLNTLRQSPSS</sequence>
<feature type="transmembrane region" description="Helical" evidence="1">
    <location>
        <begin position="45"/>
        <end position="63"/>
    </location>
</feature>
<protein>
    <submittedName>
        <fullName evidence="2">Uncharacterized protein</fullName>
    </submittedName>
</protein>
<keyword evidence="1" id="KW-0472">Membrane</keyword>
<comment type="caution">
    <text evidence="2">The sequence shown here is derived from an EMBL/GenBank/DDBJ whole genome shotgun (WGS) entry which is preliminary data.</text>
</comment>
<gene>
    <name evidence="2" type="ORF">EH243_17090</name>
</gene>
<dbReference type="EMBL" id="RQXW01000021">
    <property type="protein sequence ID" value="RTE64534.1"/>
    <property type="molecule type" value="Genomic_DNA"/>
</dbReference>
<feature type="transmembrane region" description="Helical" evidence="1">
    <location>
        <begin position="12"/>
        <end position="33"/>
    </location>
</feature>
<dbReference type="OrthoDB" id="5739480at2"/>
<reference evidence="2 3" key="1">
    <citation type="submission" date="2018-11" db="EMBL/GenBank/DDBJ databases">
        <title>The draft genome sequence of Amphritea opalescens ANRC-JH13T.</title>
        <authorList>
            <person name="Fang Z."/>
            <person name="Zhang Y."/>
            <person name="Han X."/>
        </authorList>
    </citation>
    <scope>NUCLEOTIDE SEQUENCE [LARGE SCALE GENOMIC DNA]</scope>
    <source>
        <strain evidence="2 3">ANRC-JH13</strain>
    </source>
</reference>
<feature type="transmembrane region" description="Helical" evidence="1">
    <location>
        <begin position="75"/>
        <end position="95"/>
    </location>
</feature>
<proteinExistence type="predicted"/>
<dbReference type="AlphaFoldDB" id="A0A430KM46"/>
<evidence type="ECO:0000313" key="2">
    <source>
        <dbReference type="EMBL" id="RTE64534.1"/>
    </source>
</evidence>
<keyword evidence="3" id="KW-1185">Reference proteome</keyword>
<evidence type="ECO:0000256" key="1">
    <source>
        <dbReference type="SAM" id="Phobius"/>
    </source>
</evidence>
<name>A0A430KM46_9GAMM</name>
<organism evidence="2 3">
    <name type="scientific">Amphritea opalescens</name>
    <dbReference type="NCBI Taxonomy" id="2490544"/>
    <lineage>
        <taxon>Bacteria</taxon>
        <taxon>Pseudomonadati</taxon>
        <taxon>Pseudomonadota</taxon>
        <taxon>Gammaproteobacteria</taxon>
        <taxon>Oceanospirillales</taxon>
        <taxon>Oceanospirillaceae</taxon>
        <taxon>Amphritea</taxon>
    </lineage>
</organism>
<evidence type="ECO:0000313" key="3">
    <source>
        <dbReference type="Proteomes" id="UP000283087"/>
    </source>
</evidence>
<accession>A0A430KM46</accession>
<keyword evidence="1" id="KW-1133">Transmembrane helix</keyword>